<gene>
    <name evidence="2" type="ORF">PVLDE_1203380</name>
</gene>
<accession>A0A6V7SIR7</accession>
<feature type="region of interest" description="Disordered" evidence="1">
    <location>
        <begin position="672"/>
        <end position="731"/>
    </location>
</feature>
<evidence type="ECO:0000313" key="3">
    <source>
        <dbReference type="Proteomes" id="UP000515308"/>
    </source>
</evidence>
<feature type="compositionally biased region" description="Low complexity" evidence="1">
    <location>
        <begin position="90"/>
        <end position="104"/>
    </location>
</feature>
<feature type="compositionally biased region" description="Acidic residues" evidence="1">
    <location>
        <begin position="714"/>
        <end position="724"/>
    </location>
</feature>
<organism evidence="2 3">
    <name type="scientific">Plasmodium vinckei lentum</name>
    <dbReference type="NCBI Taxonomy" id="138297"/>
    <lineage>
        <taxon>Eukaryota</taxon>
        <taxon>Sar</taxon>
        <taxon>Alveolata</taxon>
        <taxon>Apicomplexa</taxon>
        <taxon>Aconoidasida</taxon>
        <taxon>Haemosporida</taxon>
        <taxon>Plasmodiidae</taxon>
        <taxon>Plasmodium</taxon>
        <taxon>Plasmodium (Vinckeia)</taxon>
    </lineage>
</organism>
<sequence>MKPEDENFDNIGEDAYIQAINQINIISNKCIINSSNDGGIKIGVNQKDYDLYISQLKSKNPKELFQMPMDTYAHGIVSGEGDSDDIPTTNSSSSKNDNNNNKNNNDNRDKGDEMNEIDPPLRKIKKNVDNKITDLECYNNPCGSDGEYNDLCNKTTNNIKNNIENNIKLNVDFLIKCNDSNDTTISASTSCTNTKLLRQSSDLNNLNTENYIFNNIDDNKIGSNTSKIKEICNENYIYDKEESLISDSVNNGNVDNTSKGSSSVLFSRHSKLNYNYEPSENTKCIIYDNNIDNHTNCKIDKEYNNISMNNFLNNLKKSKNNINTAINNDIINYDLLNEKNKNPKIVHENTYDLLNNTELANKLNKFCNKIQKKKITKDYNFVDHQTNNIINIEHDINEEETEVIQKNGIQSMLMHIKNINNLSSDNLTQSKDQHLEQADTNCLNSNNDLSDHDEKKKKKRKRINDSLALNNIKKQINSINPYKNYIYNNETVDDPNHQQMIAQAFFNKNEMGKINSEHIVNDPIDLLNSEQNNKKNGVKSENIISENYNKNVVANNVLPQIARSPIYQKNRKTDKIENDSDIYEKESEHDNNSVDECKAVINGVKNEINVSDDVRTNNVSVDEPAASIDNDITTYHPPNITNEVYSKRPQRNAAKKCINLWSEELKKKSEKMYGLQDKGKNGGVDSKREEKLLKKKEKEREKKEGIYLNKTDLENNEEGMDEDKDDKQKKKIKKIKNIIKMKI</sequence>
<feature type="compositionally biased region" description="Basic and acidic residues" evidence="1">
    <location>
        <begin position="672"/>
        <end position="705"/>
    </location>
</feature>
<feature type="compositionally biased region" description="Polar residues" evidence="1">
    <location>
        <begin position="439"/>
        <end position="448"/>
    </location>
</feature>
<dbReference type="VEuPathDB" id="PlasmoDB:PVLDE_1203380"/>
<reference evidence="2 3" key="1">
    <citation type="submission" date="2020-08" db="EMBL/GenBank/DDBJ databases">
        <authorList>
            <person name="Ramaprasad A."/>
        </authorList>
    </citation>
    <scope>NUCLEOTIDE SEQUENCE [LARGE SCALE GENOMIC DNA]</scope>
</reference>
<name>A0A6V7SIR7_PLAVN</name>
<evidence type="ECO:0000256" key="1">
    <source>
        <dbReference type="SAM" id="MobiDB-lite"/>
    </source>
</evidence>
<proteinExistence type="predicted"/>
<protein>
    <submittedName>
        <fullName evidence="2">Transcription factor with AP2 domain(S), putative</fullName>
    </submittedName>
</protein>
<evidence type="ECO:0000313" key="2">
    <source>
        <dbReference type="EMBL" id="CAD2098911.1"/>
    </source>
</evidence>
<feature type="region of interest" description="Disordered" evidence="1">
    <location>
        <begin position="75"/>
        <end position="119"/>
    </location>
</feature>
<feature type="region of interest" description="Disordered" evidence="1">
    <location>
        <begin position="439"/>
        <end position="461"/>
    </location>
</feature>
<dbReference type="EMBL" id="LR865374">
    <property type="protein sequence ID" value="CAD2098911.1"/>
    <property type="molecule type" value="Genomic_DNA"/>
</dbReference>
<dbReference type="AlphaFoldDB" id="A0A6V7SIR7"/>
<dbReference type="Proteomes" id="UP000515308">
    <property type="component" value="Chromosome PVLDE_12"/>
</dbReference>